<gene>
    <name evidence="1" type="ORF">RclHR1_04880013</name>
</gene>
<sequence length="176" mass="20924">MHMSLTCLILEGRVTVRVPIGKISKIDDIDIEFQNLTVDDFMKLLLRQDKLKNRRITEINLWKLVREIESTLPIPEVKIEDNDIMMDPEKDLVDYFNPNDKIPKKRLLHIVIQPIFPITDYLNKKKPGVIEYDKISMDLSRVPTQLLYTNGLHWDYQESPELERILELFIYLPYKK</sequence>
<evidence type="ECO:0000313" key="2">
    <source>
        <dbReference type="Proteomes" id="UP000247702"/>
    </source>
</evidence>
<name>A0A2Z6RJ53_9GLOM</name>
<reference evidence="1 2" key="1">
    <citation type="submission" date="2017-11" db="EMBL/GenBank/DDBJ databases">
        <title>The genome of Rhizophagus clarus HR1 reveals common genetic basis of auxotrophy among arbuscular mycorrhizal fungi.</title>
        <authorList>
            <person name="Kobayashi Y."/>
        </authorList>
    </citation>
    <scope>NUCLEOTIDE SEQUENCE [LARGE SCALE GENOMIC DNA]</scope>
    <source>
        <strain evidence="1 2">HR1</strain>
    </source>
</reference>
<dbReference type="EMBL" id="BEXD01003857">
    <property type="protein sequence ID" value="GBC02888.1"/>
    <property type="molecule type" value="Genomic_DNA"/>
</dbReference>
<dbReference type="AlphaFoldDB" id="A0A2Z6RJ53"/>
<keyword evidence="2" id="KW-1185">Reference proteome</keyword>
<accession>A0A2Z6RJ53</accession>
<protein>
    <submittedName>
        <fullName evidence="1">Uncharacterized protein</fullName>
    </submittedName>
</protein>
<proteinExistence type="predicted"/>
<dbReference type="Proteomes" id="UP000247702">
    <property type="component" value="Unassembled WGS sequence"/>
</dbReference>
<organism evidence="1 2">
    <name type="scientific">Rhizophagus clarus</name>
    <dbReference type="NCBI Taxonomy" id="94130"/>
    <lineage>
        <taxon>Eukaryota</taxon>
        <taxon>Fungi</taxon>
        <taxon>Fungi incertae sedis</taxon>
        <taxon>Mucoromycota</taxon>
        <taxon>Glomeromycotina</taxon>
        <taxon>Glomeromycetes</taxon>
        <taxon>Glomerales</taxon>
        <taxon>Glomeraceae</taxon>
        <taxon>Rhizophagus</taxon>
    </lineage>
</organism>
<comment type="caution">
    <text evidence="1">The sequence shown here is derived from an EMBL/GenBank/DDBJ whole genome shotgun (WGS) entry which is preliminary data.</text>
</comment>
<evidence type="ECO:0000313" key="1">
    <source>
        <dbReference type="EMBL" id="GBC02888.1"/>
    </source>
</evidence>